<protein>
    <recommendedName>
        <fullName evidence="2">Ubiquitin-like domain-containing protein</fullName>
    </recommendedName>
</protein>
<dbReference type="Pfam" id="PF00240">
    <property type="entry name" value="ubiquitin"/>
    <property type="match status" value="1"/>
</dbReference>
<evidence type="ECO:0000313" key="3">
    <source>
        <dbReference type="EMBL" id="KAL0482491.1"/>
    </source>
</evidence>
<dbReference type="PROSITE" id="PS50053">
    <property type="entry name" value="UBIQUITIN_2"/>
    <property type="match status" value="1"/>
</dbReference>
<reference evidence="3 4" key="1">
    <citation type="submission" date="2024-03" db="EMBL/GenBank/DDBJ databases">
        <title>The Acrasis kona genome and developmental transcriptomes reveal deep origins of eukaryotic multicellular pathways.</title>
        <authorList>
            <person name="Sheikh S."/>
            <person name="Fu C.-J."/>
            <person name="Brown M.W."/>
            <person name="Baldauf S.L."/>
        </authorList>
    </citation>
    <scope>NUCLEOTIDE SEQUENCE [LARGE SCALE GENOMIC DNA]</scope>
    <source>
        <strain evidence="3 4">ATCC MYA-3509</strain>
    </source>
</reference>
<evidence type="ECO:0000256" key="1">
    <source>
        <dbReference type="SAM" id="MobiDB-lite"/>
    </source>
</evidence>
<accession>A0AAW2Z051</accession>
<name>A0AAW2Z051_9EUKA</name>
<sequence length="239" mass="26336">MSDNTLTLEISHGKNNYTINIPVTSTVANLKEKIQDQTQVPPSVQKLIIKGFKGKLEDSSVLETLNIKNNSKVMLIGSTLEKIISATTTTGVSADASSKKDPDTPQTPKPSEAKEHKKAIDKGKPADAEAAVKNQNHPLPKSIKGLLNKRGDPIRLTFKQELREMWIASKDSTEKVPYSSIRDVLTEPIHSDPDYSMIGLQTGQNLNSVYWIYFVPCQYVKSIKYGVLGGPSDPLTLFQ</sequence>
<dbReference type="EMBL" id="JAOPGA020000862">
    <property type="protein sequence ID" value="KAL0482491.1"/>
    <property type="molecule type" value="Genomic_DNA"/>
</dbReference>
<feature type="compositionally biased region" description="Basic and acidic residues" evidence="1">
    <location>
        <begin position="111"/>
        <end position="127"/>
    </location>
</feature>
<dbReference type="Gene3D" id="3.10.20.90">
    <property type="entry name" value="Phosphatidylinositol 3-kinase Catalytic Subunit, Chain A, domain 1"/>
    <property type="match status" value="1"/>
</dbReference>
<comment type="caution">
    <text evidence="3">The sequence shown here is derived from an EMBL/GenBank/DDBJ whole genome shotgun (WGS) entry which is preliminary data.</text>
</comment>
<dbReference type="PANTHER" id="PTHR16470">
    <property type="entry name" value="UBIQUITIN DOMAIN-CONTAINING PROTEIN UBFD1"/>
    <property type="match status" value="1"/>
</dbReference>
<dbReference type="InterPro" id="IPR029071">
    <property type="entry name" value="Ubiquitin-like_domsf"/>
</dbReference>
<keyword evidence="4" id="KW-1185">Reference proteome</keyword>
<feature type="region of interest" description="Disordered" evidence="1">
    <location>
        <begin position="89"/>
        <end position="145"/>
    </location>
</feature>
<dbReference type="PANTHER" id="PTHR16470:SF0">
    <property type="entry name" value="UBIQUITIN DOMAIN-CONTAINING PROTEIN UBFD1"/>
    <property type="match status" value="1"/>
</dbReference>
<dbReference type="AlphaFoldDB" id="A0AAW2Z051"/>
<dbReference type="InterPro" id="IPR000626">
    <property type="entry name" value="Ubiquitin-like_dom"/>
</dbReference>
<organism evidence="3 4">
    <name type="scientific">Acrasis kona</name>
    <dbReference type="NCBI Taxonomy" id="1008807"/>
    <lineage>
        <taxon>Eukaryota</taxon>
        <taxon>Discoba</taxon>
        <taxon>Heterolobosea</taxon>
        <taxon>Tetramitia</taxon>
        <taxon>Eutetramitia</taxon>
        <taxon>Acrasidae</taxon>
        <taxon>Acrasis</taxon>
    </lineage>
</organism>
<dbReference type="SUPFAM" id="SSF54236">
    <property type="entry name" value="Ubiquitin-like"/>
    <property type="match status" value="1"/>
</dbReference>
<gene>
    <name evidence="3" type="ORF">AKO1_014466</name>
</gene>
<dbReference type="SMART" id="SM00213">
    <property type="entry name" value="UBQ"/>
    <property type="match status" value="1"/>
</dbReference>
<proteinExistence type="predicted"/>
<dbReference type="InterPro" id="IPR057455">
    <property type="entry name" value="UBFD1_C"/>
</dbReference>
<evidence type="ECO:0000313" key="4">
    <source>
        <dbReference type="Proteomes" id="UP001431209"/>
    </source>
</evidence>
<dbReference type="GO" id="GO:0003723">
    <property type="term" value="F:RNA binding"/>
    <property type="evidence" value="ECO:0007669"/>
    <property type="project" value="TreeGrafter"/>
</dbReference>
<dbReference type="Proteomes" id="UP001431209">
    <property type="component" value="Unassembled WGS sequence"/>
</dbReference>
<dbReference type="Pfam" id="PF25343">
    <property type="entry name" value="PH_UBFD1_C"/>
    <property type="match status" value="1"/>
</dbReference>
<feature type="domain" description="Ubiquitin-like" evidence="2">
    <location>
        <begin position="4"/>
        <end position="76"/>
    </location>
</feature>
<dbReference type="InterPro" id="IPR039120">
    <property type="entry name" value="UBFD1"/>
</dbReference>
<dbReference type="GO" id="GO:0045296">
    <property type="term" value="F:cadherin binding"/>
    <property type="evidence" value="ECO:0007669"/>
    <property type="project" value="TreeGrafter"/>
</dbReference>
<evidence type="ECO:0000259" key="2">
    <source>
        <dbReference type="PROSITE" id="PS50053"/>
    </source>
</evidence>